<dbReference type="AlphaFoldDB" id="A0A9J5XCY8"/>
<dbReference type="SUPFAM" id="SSF57756">
    <property type="entry name" value="Retrovirus zinc finger-like domains"/>
    <property type="match status" value="1"/>
</dbReference>
<comment type="caution">
    <text evidence="3">The sequence shown here is derived from an EMBL/GenBank/DDBJ whole genome shotgun (WGS) entry which is preliminary data.</text>
</comment>
<dbReference type="Gene3D" id="4.10.60.10">
    <property type="entry name" value="Zinc finger, CCHC-type"/>
    <property type="match status" value="1"/>
</dbReference>
<accession>A0A9J5XCY8</accession>
<protein>
    <recommendedName>
        <fullName evidence="2">CCHC-type domain-containing protein</fullName>
    </recommendedName>
</protein>
<dbReference type="InterPro" id="IPR001878">
    <property type="entry name" value="Znf_CCHC"/>
</dbReference>
<dbReference type="Pfam" id="PF00098">
    <property type="entry name" value="zf-CCHC"/>
    <property type="match status" value="1"/>
</dbReference>
<dbReference type="Proteomes" id="UP000824120">
    <property type="component" value="Chromosome 9"/>
</dbReference>
<dbReference type="GO" id="GO:0003676">
    <property type="term" value="F:nucleic acid binding"/>
    <property type="evidence" value="ECO:0007669"/>
    <property type="project" value="InterPro"/>
</dbReference>
<dbReference type="InterPro" id="IPR036875">
    <property type="entry name" value="Znf_CCHC_sf"/>
</dbReference>
<dbReference type="EMBL" id="JACXVP010000009">
    <property type="protein sequence ID" value="KAG5586251.1"/>
    <property type="molecule type" value="Genomic_DNA"/>
</dbReference>
<dbReference type="InterPro" id="IPR056648">
    <property type="entry name" value="DUF7746"/>
</dbReference>
<keyword evidence="4" id="KW-1185">Reference proteome</keyword>
<gene>
    <name evidence="3" type="ORF">H5410_046685</name>
</gene>
<organism evidence="3 4">
    <name type="scientific">Solanum commersonii</name>
    <name type="common">Commerson's wild potato</name>
    <name type="synonym">Commerson's nightshade</name>
    <dbReference type="NCBI Taxonomy" id="4109"/>
    <lineage>
        <taxon>Eukaryota</taxon>
        <taxon>Viridiplantae</taxon>
        <taxon>Streptophyta</taxon>
        <taxon>Embryophyta</taxon>
        <taxon>Tracheophyta</taxon>
        <taxon>Spermatophyta</taxon>
        <taxon>Magnoliopsida</taxon>
        <taxon>eudicotyledons</taxon>
        <taxon>Gunneridae</taxon>
        <taxon>Pentapetalae</taxon>
        <taxon>asterids</taxon>
        <taxon>lamiids</taxon>
        <taxon>Solanales</taxon>
        <taxon>Solanaceae</taxon>
        <taxon>Solanoideae</taxon>
        <taxon>Solaneae</taxon>
        <taxon>Solanum</taxon>
    </lineage>
</organism>
<evidence type="ECO:0000259" key="2">
    <source>
        <dbReference type="PROSITE" id="PS50158"/>
    </source>
</evidence>
<name>A0A9J5XCY8_SOLCO</name>
<evidence type="ECO:0000313" key="4">
    <source>
        <dbReference type="Proteomes" id="UP000824120"/>
    </source>
</evidence>
<dbReference type="PANTHER" id="PTHR33054">
    <property type="entry name" value="CCHC-TYPE DOMAIN-CONTAINING PROTEIN"/>
    <property type="match status" value="1"/>
</dbReference>
<dbReference type="OrthoDB" id="1735266at2759"/>
<dbReference type="GO" id="GO:0008270">
    <property type="term" value="F:zinc ion binding"/>
    <property type="evidence" value="ECO:0007669"/>
    <property type="project" value="UniProtKB-KW"/>
</dbReference>
<feature type="domain" description="CCHC-type" evidence="2">
    <location>
        <begin position="225"/>
        <end position="239"/>
    </location>
</feature>
<keyword evidence="1" id="KW-0479">Metal-binding</keyword>
<dbReference type="Pfam" id="PF24925">
    <property type="entry name" value="DUF7746"/>
    <property type="match status" value="1"/>
</dbReference>
<sequence length="282" mass="32992">MLMYNTICKANKNSAKTIADMITTGFTDKILQAVKQEGEQNLTQNVVYTLVLNIIEYFSGRSSNNSETIITMLQNLRCKTLTSFGFYQDVFLSRVMELPECNSSHWKSKFINGLQALFAERVSKTLRGDSYSINYENYTYGKLIIKRHHLNERQHLGELCEQFASDIPKASSKDRKHISKNKSSKKDYKAWNKRRIEKKERRVEPYREKKRFYKSRQKFNKTDDCYNCGRFGHYAKDCRVKENIKNLDIDDNIKKSLSKIMLNSDLGESEIEYNSHEESSTS</sequence>
<proteinExistence type="predicted"/>
<evidence type="ECO:0000256" key="1">
    <source>
        <dbReference type="PROSITE-ProRule" id="PRU00047"/>
    </source>
</evidence>
<keyword evidence="1" id="KW-0862">Zinc</keyword>
<evidence type="ECO:0000313" key="3">
    <source>
        <dbReference type="EMBL" id="KAG5586251.1"/>
    </source>
</evidence>
<dbReference type="PANTHER" id="PTHR33054:SF13">
    <property type="entry name" value="CCHC-TYPE DOMAIN-CONTAINING PROTEIN"/>
    <property type="match status" value="1"/>
</dbReference>
<dbReference type="SMART" id="SM00343">
    <property type="entry name" value="ZnF_C2HC"/>
    <property type="match status" value="1"/>
</dbReference>
<dbReference type="PROSITE" id="PS50158">
    <property type="entry name" value="ZF_CCHC"/>
    <property type="match status" value="1"/>
</dbReference>
<keyword evidence="1" id="KW-0863">Zinc-finger</keyword>
<reference evidence="3 4" key="1">
    <citation type="submission" date="2020-09" db="EMBL/GenBank/DDBJ databases">
        <title>De no assembly of potato wild relative species, Solanum commersonii.</title>
        <authorList>
            <person name="Cho K."/>
        </authorList>
    </citation>
    <scope>NUCLEOTIDE SEQUENCE [LARGE SCALE GENOMIC DNA]</scope>
    <source>
        <strain evidence="3">LZ3.2</strain>
        <tissue evidence="3">Leaf</tissue>
    </source>
</reference>